<evidence type="ECO:0000256" key="7">
    <source>
        <dbReference type="ARBA" id="ARBA00037228"/>
    </source>
</evidence>
<proteinExistence type="inferred from homology"/>
<keyword evidence="8" id="KW-1133">Transmembrane helix</keyword>
<evidence type="ECO:0000256" key="6">
    <source>
        <dbReference type="ARBA" id="ARBA00023157"/>
    </source>
</evidence>
<dbReference type="InterPro" id="IPR008801">
    <property type="entry name" value="RALF"/>
</dbReference>
<protein>
    <submittedName>
        <fullName evidence="9">Uncharacterized protein</fullName>
    </submittedName>
</protein>
<accession>A0ABP0ZAN5</accession>
<evidence type="ECO:0000313" key="10">
    <source>
        <dbReference type="Proteomes" id="UP001642487"/>
    </source>
</evidence>
<evidence type="ECO:0000256" key="1">
    <source>
        <dbReference type="ARBA" id="ARBA00004613"/>
    </source>
</evidence>
<keyword evidence="5" id="KW-0732">Signal</keyword>
<evidence type="ECO:0000256" key="3">
    <source>
        <dbReference type="ARBA" id="ARBA00022525"/>
    </source>
</evidence>
<keyword evidence="6" id="KW-1015">Disulfide bond</keyword>
<evidence type="ECO:0000313" key="9">
    <source>
        <dbReference type="EMBL" id="CAK9327935.1"/>
    </source>
</evidence>
<comment type="function">
    <text evidence="7">Cell signaling peptide that may regulate plant stress, growth, and development. Mediates a rapid alkalinization of extracellular space by mediating a transient increase in the cytoplasmic Ca(2+) concentration leading to a calcium-dependent signaling events through a cell surface receptor and a concomitant activation of some intracellular mitogen-activated protein kinases.</text>
</comment>
<comment type="subcellular location">
    <subcellularLocation>
        <location evidence="1">Secreted</location>
    </subcellularLocation>
</comment>
<dbReference type="Proteomes" id="UP001642487">
    <property type="component" value="Chromosome 8"/>
</dbReference>
<evidence type="ECO:0000256" key="2">
    <source>
        <dbReference type="ARBA" id="ARBA00009178"/>
    </source>
</evidence>
<gene>
    <name evidence="9" type="ORF">CITCOLO1_LOCUS20332</name>
</gene>
<keyword evidence="10" id="KW-1185">Reference proteome</keyword>
<sequence>MTKESISISIGILLVSFCMIEITTTTRYIGYGPLRTNVNPGCSPKHPKLCKTISINPYQRGCNAINHCRGENYFFDRDEKIISGKDVILDHRDEKIISGKDAILDRDEKIVFDKDTILDRDEKIISGKDASSRPTMSVKAEHIFP</sequence>
<dbReference type="PANTHER" id="PTHR34270:SF3">
    <property type="entry name" value="PROTEIN RALF-LIKE 16-RELATED"/>
    <property type="match status" value="1"/>
</dbReference>
<dbReference type="EMBL" id="OZ021742">
    <property type="protein sequence ID" value="CAK9327935.1"/>
    <property type="molecule type" value="Genomic_DNA"/>
</dbReference>
<reference evidence="9 10" key="1">
    <citation type="submission" date="2024-03" db="EMBL/GenBank/DDBJ databases">
        <authorList>
            <person name="Gkanogiannis A."/>
            <person name="Becerra Lopez-Lavalle L."/>
        </authorList>
    </citation>
    <scope>NUCLEOTIDE SEQUENCE [LARGE SCALE GENOMIC DNA]</scope>
</reference>
<keyword evidence="4" id="KW-0372">Hormone</keyword>
<comment type="similarity">
    <text evidence="2">Belongs to the plant rapid alkalinization factor (RALF) family.</text>
</comment>
<feature type="transmembrane region" description="Helical" evidence="8">
    <location>
        <begin position="6"/>
        <end position="25"/>
    </location>
</feature>
<keyword evidence="3" id="KW-0964">Secreted</keyword>
<evidence type="ECO:0000256" key="5">
    <source>
        <dbReference type="ARBA" id="ARBA00022729"/>
    </source>
</evidence>
<organism evidence="9 10">
    <name type="scientific">Citrullus colocynthis</name>
    <name type="common">colocynth</name>
    <dbReference type="NCBI Taxonomy" id="252529"/>
    <lineage>
        <taxon>Eukaryota</taxon>
        <taxon>Viridiplantae</taxon>
        <taxon>Streptophyta</taxon>
        <taxon>Embryophyta</taxon>
        <taxon>Tracheophyta</taxon>
        <taxon>Spermatophyta</taxon>
        <taxon>Magnoliopsida</taxon>
        <taxon>eudicotyledons</taxon>
        <taxon>Gunneridae</taxon>
        <taxon>Pentapetalae</taxon>
        <taxon>rosids</taxon>
        <taxon>fabids</taxon>
        <taxon>Cucurbitales</taxon>
        <taxon>Cucurbitaceae</taxon>
        <taxon>Benincaseae</taxon>
        <taxon>Citrullus</taxon>
    </lineage>
</organism>
<dbReference type="Pfam" id="PF05498">
    <property type="entry name" value="RALF"/>
    <property type="match status" value="1"/>
</dbReference>
<name>A0ABP0ZAN5_9ROSI</name>
<dbReference type="PANTHER" id="PTHR34270">
    <property type="entry name" value="PROTEIN RALF-LIKE 15-RELATED"/>
    <property type="match status" value="1"/>
</dbReference>
<evidence type="ECO:0000256" key="8">
    <source>
        <dbReference type="SAM" id="Phobius"/>
    </source>
</evidence>
<keyword evidence="8" id="KW-0812">Transmembrane</keyword>
<evidence type="ECO:0000256" key="4">
    <source>
        <dbReference type="ARBA" id="ARBA00022702"/>
    </source>
</evidence>
<keyword evidence="8" id="KW-0472">Membrane</keyword>